<dbReference type="Proteomes" id="UP000006039">
    <property type="component" value="Unassembled WGS sequence"/>
</dbReference>
<dbReference type="EnsemblFungi" id="EJT69063">
    <property type="protein sequence ID" value="EJT69063"/>
    <property type="gene ID" value="GGTG_13331"/>
</dbReference>
<evidence type="ECO:0000313" key="3">
    <source>
        <dbReference type="EnsemblFungi" id="EJT69063"/>
    </source>
</evidence>
<dbReference type="GeneID" id="20353789"/>
<feature type="region of interest" description="Disordered" evidence="1">
    <location>
        <begin position="66"/>
        <end position="155"/>
    </location>
</feature>
<dbReference type="HOGENOM" id="CLU_816473_0_0_1"/>
<reference evidence="2" key="2">
    <citation type="submission" date="2010-07" db="EMBL/GenBank/DDBJ databases">
        <authorList>
            <consortium name="The Broad Institute Genome Sequencing Platform"/>
            <consortium name="Broad Institute Genome Sequencing Center for Infectious Disease"/>
            <person name="Ma L.-J."/>
            <person name="Dead R."/>
            <person name="Young S."/>
            <person name="Zeng Q."/>
            <person name="Koehrsen M."/>
            <person name="Alvarado L."/>
            <person name="Berlin A."/>
            <person name="Chapman S.B."/>
            <person name="Chen Z."/>
            <person name="Freedman E."/>
            <person name="Gellesch M."/>
            <person name="Goldberg J."/>
            <person name="Griggs A."/>
            <person name="Gujja S."/>
            <person name="Heilman E.R."/>
            <person name="Heiman D."/>
            <person name="Hepburn T."/>
            <person name="Howarth C."/>
            <person name="Jen D."/>
            <person name="Larson L."/>
            <person name="Mehta T."/>
            <person name="Neiman D."/>
            <person name="Pearson M."/>
            <person name="Roberts A."/>
            <person name="Saif S."/>
            <person name="Shea T."/>
            <person name="Shenoy N."/>
            <person name="Sisk P."/>
            <person name="Stolte C."/>
            <person name="Sykes S."/>
            <person name="Walk T."/>
            <person name="White J."/>
            <person name="Yandava C."/>
            <person name="Haas B."/>
            <person name="Nusbaum C."/>
            <person name="Birren B."/>
        </authorList>
    </citation>
    <scope>NUCLEOTIDE SEQUENCE</scope>
    <source>
        <strain evidence="2">R3-111a-1</strain>
    </source>
</reference>
<evidence type="ECO:0000256" key="1">
    <source>
        <dbReference type="SAM" id="MobiDB-lite"/>
    </source>
</evidence>
<keyword evidence="4" id="KW-1185">Reference proteome</keyword>
<gene>
    <name evidence="3" type="primary">20353789</name>
    <name evidence="2" type="ORF">GGTG_13331</name>
</gene>
<reference evidence="3" key="4">
    <citation type="journal article" date="2015" name="G3 (Bethesda)">
        <title>Genome sequences of three phytopathogenic species of the Magnaporthaceae family of fungi.</title>
        <authorList>
            <person name="Okagaki L.H."/>
            <person name="Nunes C.C."/>
            <person name="Sailsbery J."/>
            <person name="Clay B."/>
            <person name="Brown D."/>
            <person name="John T."/>
            <person name="Oh Y."/>
            <person name="Young N."/>
            <person name="Fitzgerald M."/>
            <person name="Haas B.J."/>
            <person name="Zeng Q."/>
            <person name="Young S."/>
            <person name="Adiconis X."/>
            <person name="Fan L."/>
            <person name="Levin J.Z."/>
            <person name="Mitchell T.K."/>
            <person name="Okubara P.A."/>
            <person name="Farman M.L."/>
            <person name="Kohn L.M."/>
            <person name="Birren B."/>
            <person name="Ma L.-J."/>
            <person name="Dean R.A."/>
        </authorList>
    </citation>
    <scope>NUCLEOTIDE SEQUENCE</scope>
    <source>
        <strain evidence="3">R3-111a-1</strain>
    </source>
</reference>
<dbReference type="AlphaFoldDB" id="J3PIK2"/>
<reference evidence="2" key="3">
    <citation type="submission" date="2010-09" db="EMBL/GenBank/DDBJ databases">
        <title>Annotation of Gaeumannomyces graminis var. tritici R3-111a-1.</title>
        <authorList>
            <consortium name="The Broad Institute Genome Sequencing Platform"/>
            <person name="Ma L.-J."/>
            <person name="Dead R."/>
            <person name="Young S.K."/>
            <person name="Zeng Q."/>
            <person name="Gargeya S."/>
            <person name="Fitzgerald M."/>
            <person name="Haas B."/>
            <person name="Abouelleil A."/>
            <person name="Alvarado L."/>
            <person name="Arachchi H.M."/>
            <person name="Berlin A."/>
            <person name="Brown A."/>
            <person name="Chapman S.B."/>
            <person name="Chen Z."/>
            <person name="Dunbar C."/>
            <person name="Freedman E."/>
            <person name="Gearin G."/>
            <person name="Gellesch M."/>
            <person name="Goldberg J."/>
            <person name="Griggs A."/>
            <person name="Gujja S."/>
            <person name="Heiman D."/>
            <person name="Howarth C."/>
            <person name="Larson L."/>
            <person name="Lui A."/>
            <person name="MacDonald P.J.P."/>
            <person name="Mehta T."/>
            <person name="Montmayeur A."/>
            <person name="Murphy C."/>
            <person name="Neiman D."/>
            <person name="Pearson M."/>
            <person name="Priest M."/>
            <person name="Roberts A."/>
            <person name="Saif S."/>
            <person name="Shea T."/>
            <person name="Shenoy N."/>
            <person name="Sisk P."/>
            <person name="Stolte C."/>
            <person name="Sykes S."/>
            <person name="Yandava C."/>
            <person name="Wortman J."/>
            <person name="Nusbaum C."/>
            <person name="Birren B."/>
        </authorList>
    </citation>
    <scope>NUCLEOTIDE SEQUENCE</scope>
    <source>
        <strain evidence="2">R3-111a-1</strain>
    </source>
</reference>
<dbReference type="RefSeq" id="XP_009229501.1">
    <property type="nucleotide sequence ID" value="XM_009231237.1"/>
</dbReference>
<reference evidence="3" key="5">
    <citation type="submission" date="2018-04" db="UniProtKB">
        <authorList>
            <consortium name="EnsemblFungi"/>
        </authorList>
    </citation>
    <scope>IDENTIFICATION</scope>
    <source>
        <strain evidence="3">R3-111a-1</strain>
    </source>
</reference>
<sequence>MALAWSNSETIYAWLRRAAFHVRDRRTSRDIDTGGRRQLDQRGQADLAKGVTRLDALRRNAGLRPVHRTPAPTVKTRRCPGPRAGTARAARTAQSSSGIAKQHPTGRGNAKREAPDEEFRGSRGWRNDFPTLPPARTAIAKRGPLPRLPPDFSRCPIPTPTTAKFNRSVMDPPFKIESLPDMRESAGRVRFSARDMTPVEERGGLWRLPMSHLPLLQPVALLYNRDYFNTIVVAQAKARGLSITFDHGLECLWVENALVPSKGQMLVIIVLPKPLEPQAAGVPVPRGMETLIHEEPRRSGANVLQRCLYGPASKVRAGRGVAMSPHLNPAKERKVEGWRA</sequence>
<feature type="compositionally biased region" description="Basic and acidic residues" evidence="1">
    <location>
        <begin position="110"/>
        <end position="121"/>
    </location>
</feature>
<evidence type="ECO:0000313" key="2">
    <source>
        <dbReference type="EMBL" id="EJT69063.1"/>
    </source>
</evidence>
<organism evidence="2">
    <name type="scientific">Gaeumannomyces tritici (strain R3-111a-1)</name>
    <name type="common">Wheat and barley take-all root rot fungus</name>
    <name type="synonym">Gaeumannomyces graminis var. tritici</name>
    <dbReference type="NCBI Taxonomy" id="644352"/>
    <lineage>
        <taxon>Eukaryota</taxon>
        <taxon>Fungi</taxon>
        <taxon>Dikarya</taxon>
        <taxon>Ascomycota</taxon>
        <taxon>Pezizomycotina</taxon>
        <taxon>Sordariomycetes</taxon>
        <taxon>Sordariomycetidae</taxon>
        <taxon>Magnaporthales</taxon>
        <taxon>Magnaporthaceae</taxon>
        <taxon>Gaeumannomyces</taxon>
    </lineage>
</organism>
<accession>J3PIK2</accession>
<protein>
    <submittedName>
        <fullName evidence="2 3">Uncharacterized protein</fullName>
    </submittedName>
</protein>
<evidence type="ECO:0000313" key="4">
    <source>
        <dbReference type="Proteomes" id="UP000006039"/>
    </source>
</evidence>
<proteinExistence type="predicted"/>
<name>J3PIK2_GAET3</name>
<feature type="compositionally biased region" description="Low complexity" evidence="1">
    <location>
        <begin position="81"/>
        <end position="93"/>
    </location>
</feature>
<dbReference type="EMBL" id="GL385406">
    <property type="protein sequence ID" value="EJT69063.1"/>
    <property type="molecule type" value="Genomic_DNA"/>
</dbReference>
<dbReference type="VEuPathDB" id="FungiDB:GGTG_13331"/>
<reference evidence="4" key="1">
    <citation type="submission" date="2010-07" db="EMBL/GenBank/DDBJ databases">
        <title>The genome sequence of Gaeumannomyces graminis var. tritici strain R3-111a-1.</title>
        <authorList>
            <consortium name="The Broad Institute Genome Sequencing Platform"/>
            <person name="Ma L.-J."/>
            <person name="Dead R."/>
            <person name="Young S."/>
            <person name="Zeng Q."/>
            <person name="Koehrsen M."/>
            <person name="Alvarado L."/>
            <person name="Berlin A."/>
            <person name="Chapman S.B."/>
            <person name="Chen Z."/>
            <person name="Freedman E."/>
            <person name="Gellesch M."/>
            <person name="Goldberg J."/>
            <person name="Griggs A."/>
            <person name="Gujja S."/>
            <person name="Heilman E.R."/>
            <person name="Heiman D."/>
            <person name="Hepburn T."/>
            <person name="Howarth C."/>
            <person name="Jen D."/>
            <person name="Larson L."/>
            <person name="Mehta T."/>
            <person name="Neiman D."/>
            <person name="Pearson M."/>
            <person name="Roberts A."/>
            <person name="Saif S."/>
            <person name="Shea T."/>
            <person name="Shenoy N."/>
            <person name="Sisk P."/>
            <person name="Stolte C."/>
            <person name="Sykes S."/>
            <person name="Walk T."/>
            <person name="White J."/>
            <person name="Yandava C."/>
            <person name="Haas B."/>
            <person name="Nusbaum C."/>
            <person name="Birren B."/>
        </authorList>
    </citation>
    <scope>NUCLEOTIDE SEQUENCE [LARGE SCALE GENOMIC DNA]</scope>
    <source>
        <strain evidence="4">R3-111a-1</strain>
    </source>
</reference>